<evidence type="ECO:0000313" key="2">
    <source>
        <dbReference type="EMBL" id="CED84899.1"/>
    </source>
</evidence>
<dbReference type="InterPro" id="IPR013726">
    <property type="entry name" value="Mitofissin"/>
</dbReference>
<sequence>MAMRNQTPPLPLPSVASILSATVISRFSRNSIFLFIGSILSIPADVWTFDAWLITGFLAGLRRSTGLTPAIARIPNKDLQKAIGWYLEIGEYTLDLAQVFLGRSSFFVRDRDQSGR</sequence>
<reference evidence="2" key="1">
    <citation type="submission" date="2014-08" db="EMBL/GenBank/DDBJ databases">
        <authorList>
            <person name="Sharma Rahul"/>
            <person name="Thines Marco"/>
        </authorList>
    </citation>
    <scope>NUCLEOTIDE SEQUENCE</scope>
</reference>
<evidence type="ECO:0000256" key="1">
    <source>
        <dbReference type="SAM" id="Phobius"/>
    </source>
</evidence>
<keyword evidence="1" id="KW-0812">Transmembrane</keyword>
<dbReference type="PANTHER" id="PTHR28075:SF1">
    <property type="entry name" value="DUF1748-DOMAIN-CONTAINING PROTEIN"/>
    <property type="match status" value="1"/>
</dbReference>
<keyword evidence="1" id="KW-0472">Membrane</keyword>
<dbReference type="PANTHER" id="PTHR28075">
    <property type="entry name" value="CHROMOSOME 16, WHOLE GENOME SHOTGUN SEQUENCE"/>
    <property type="match status" value="1"/>
</dbReference>
<accession>A0A0F7SW01</accession>
<dbReference type="EMBL" id="LN483166">
    <property type="protein sequence ID" value="CED84899.1"/>
    <property type="molecule type" value="Genomic_DNA"/>
</dbReference>
<protein>
    <submittedName>
        <fullName evidence="2">Uncharacterized protein</fullName>
    </submittedName>
</protein>
<organism evidence="2">
    <name type="scientific">Phaffia rhodozyma</name>
    <name type="common">Yeast</name>
    <name type="synonym">Xanthophyllomyces dendrorhous</name>
    <dbReference type="NCBI Taxonomy" id="264483"/>
    <lineage>
        <taxon>Eukaryota</taxon>
        <taxon>Fungi</taxon>
        <taxon>Dikarya</taxon>
        <taxon>Basidiomycota</taxon>
        <taxon>Agaricomycotina</taxon>
        <taxon>Tremellomycetes</taxon>
        <taxon>Cystofilobasidiales</taxon>
        <taxon>Mrakiaceae</taxon>
        <taxon>Phaffia</taxon>
    </lineage>
</organism>
<dbReference type="Pfam" id="PF08520">
    <property type="entry name" value="Mitofissin"/>
    <property type="match status" value="1"/>
</dbReference>
<proteinExistence type="predicted"/>
<name>A0A0F7SW01_PHARH</name>
<dbReference type="AlphaFoldDB" id="A0A0F7SW01"/>
<keyword evidence="1" id="KW-1133">Transmembrane helix</keyword>
<dbReference type="GO" id="GO:0005737">
    <property type="term" value="C:cytoplasm"/>
    <property type="evidence" value="ECO:0007669"/>
    <property type="project" value="TreeGrafter"/>
</dbReference>
<feature type="transmembrane region" description="Helical" evidence="1">
    <location>
        <begin position="32"/>
        <end position="54"/>
    </location>
</feature>